<dbReference type="Proteomes" id="UP000573963">
    <property type="component" value="Unassembled WGS sequence"/>
</dbReference>
<evidence type="ECO:0000313" key="1">
    <source>
        <dbReference type="EMBL" id="NME09131.1"/>
    </source>
</evidence>
<dbReference type="GeneID" id="67472215"/>
<proteinExistence type="predicted"/>
<evidence type="ECO:0000313" key="4">
    <source>
        <dbReference type="Proteomes" id="UP000573963"/>
    </source>
</evidence>
<organism evidence="2 3">
    <name type="scientific">Paraclostridium bifermentans</name>
    <name type="common">Clostridium bifermentans</name>
    <dbReference type="NCBI Taxonomy" id="1490"/>
    <lineage>
        <taxon>Bacteria</taxon>
        <taxon>Bacillati</taxon>
        <taxon>Bacillota</taxon>
        <taxon>Clostridia</taxon>
        <taxon>Peptostreptococcales</taxon>
        <taxon>Peptostreptococcaceae</taxon>
        <taxon>Paraclostridium</taxon>
    </lineage>
</organism>
<dbReference type="Proteomes" id="UP000326961">
    <property type="component" value="Chromosome"/>
</dbReference>
<reference evidence="2 3" key="1">
    <citation type="submission" date="2018-09" db="EMBL/GenBank/DDBJ databases">
        <title>A clostridial neurotoxin that targets Anopheles mosquitoes.</title>
        <authorList>
            <person name="Contreras E."/>
            <person name="Masuyer G."/>
            <person name="Qureshi N."/>
            <person name="Chawla S."/>
            <person name="Lim H.L."/>
            <person name="Chen J."/>
            <person name="Stenmark P."/>
            <person name="Gill S."/>
        </authorList>
    </citation>
    <scope>NUCLEOTIDE SEQUENCE [LARGE SCALE GENOMIC DNA]</scope>
    <source>
        <strain evidence="2 3">Cbm</strain>
    </source>
</reference>
<accession>A0A5P3XCP4</accession>
<reference evidence="1 4" key="2">
    <citation type="submission" date="2020-04" db="EMBL/GenBank/DDBJ databases">
        <authorList>
            <person name="Hitch T.C.A."/>
            <person name="Wylensek D."/>
            <person name="Clavel T."/>
        </authorList>
    </citation>
    <scope>NUCLEOTIDE SEQUENCE [LARGE SCALE GENOMIC DNA]</scope>
    <source>
        <strain evidence="1 4">Med78_4-601-WT-2</strain>
    </source>
</reference>
<dbReference type="RefSeq" id="WP_021429060.1">
    <property type="nucleotide sequence ID" value="NZ_BROK01000001.1"/>
</dbReference>
<dbReference type="AlphaFoldDB" id="A0A5P3XCP4"/>
<evidence type="ECO:0000313" key="2">
    <source>
        <dbReference type="EMBL" id="QEZ68130.1"/>
    </source>
</evidence>
<sequence>MSKQTNYYNNCNSFANQYMFLVAIFASIIGQEIDDDEDLGILGSFLVALGEELALASEIRITCKARLESNNNTETQTLDSFDRSYIVKRKKKKVIKKKGTSK</sequence>
<name>A0A5P3XCP4_PARBF</name>
<dbReference type="EMBL" id="JABAFD010000003">
    <property type="protein sequence ID" value="NME09131.1"/>
    <property type="molecule type" value="Genomic_DNA"/>
</dbReference>
<evidence type="ECO:0000313" key="3">
    <source>
        <dbReference type="Proteomes" id="UP000326961"/>
    </source>
</evidence>
<dbReference type="EMBL" id="CP032452">
    <property type="protein sequence ID" value="QEZ68130.1"/>
    <property type="molecule type" value="Genomic_DNA"/>
</dbReference>
<protein>
    <submittedName>
        <fullName evidence="2">Uncharacterized protein</fullName>
    </submittedName>
</protein>
<gene>
    <name evidence="2" type="ORF">D4A35_03940</name>
    <name evidence="1" type="ORF">HF875_06335</name>
</gene>